<protein>
    <recommendedName>
        <fullName evidence="3">General stress protein 17M-like domain-containing protein</fullName>
    </recommendedName>
</protein>
<evidence type="ECO:0000256" key="1">
    <source>
        <dbReference type="SAM" id="MobiDB-lite"/>
    </source>
</evidence>
<keyword evidence="5" id="KW-1185">Reference proteome</keyword>
<keyword evidence="2" id="KW-1133">Transmembrane helix</keyword>
<evidence type="ECO:0000313" key="4">
    <source>
        <dbReference type="EMBL" id="SER47228.1"/>
    </source>
</evidence>
<dbReference type="Proteomes" id="UP000198815">
    <property type="component" value="Unassembled WGS sequence"/>
</dbReference>
<sequence length="262" mass="27399">MSFFGPQGNAQSGRVAQRFTLQHPVSIAVYDSYEDAQHAVDYLADQRFPVGNLSIVGTDLKSVERITGGLNWGKVIATAVMTGVTWGVLGALFIKLLMPSTSLSLALFGAVSIFIIANLITSSISYAMTGGRRDFTSATQVMATRYEILGEAPVASQARALLSGGAGQGREPRRPSASPEPWTQAGPGQPSTGDPDPSSFPPPAWPPQPAPGPQDPGAQSPSAQNPQWPGPQTPGAQSPGAPQGPREPQAPRTFDPTDRGQG</sequence>
<dbReference type="AlphaFoldDB" id="A0A1H9PGE4"/>
<evidence type="ECO:0000313" key="5">
    <source>
        <dbReference type="Proteomes" id="UP000198815"/>
    </source>
</evidence>
<dbReference type="Pfam" id="PF11181">
    <property type="entry name" value="YflT"/>
    <property type="match status" value="1"/>
</dbReference>
<feature type="compositionally biased region" description="Pro residues" evidence="1">
    <location>
        <begin position="198"/>
        <end position="214"/>
    </location>
</feature>
<dbReference type="EMBL" id="FOGZ01000001">
    <property type="protein sequence ID" value="SER47228.1"/>
    <property type="molecule type" value="Genomic_DNA"/>
</dbReference>
<feature type="region of interest" description="Disordered" evidence="1">
    <location>
        <begin position="164"/>
        <end position="262"/>
    </location>
</feature>
<organism evidence="4 5">
    <name type="scientific">Propionibacterium cyclohexanicum</name>
    <dbReference type="NCBI Taxonomy" id="64702"/>
    <lineage>
        <taxon>Bacteria</taxon>
        <taxon>Bacillati</taxon>
        <taxon>Actinomycetota</taxon>
        <taxon>Actinomycetes</taxon>
        <taxon>Propionibacteriales</taxon>
        <taxon>Propionibacteriaceae</taxon>
        <taxon>Propionibacterium</taxon>
    </lineage>
</organism>
<keyword evidence="2" id="KW-0472">Membrane</keyword>
<proteinExistence type="predicted"/>
<evidence type="ECO:0000256" key="2">
    <source>
        <dbReference type="SAM" id="Phobius"/>
    </source>
</evidence>
<feature type="domain" description="General stress protein 17M-like" evidence="3">
    <location>
        <begin position="26"/>
        <end position="100"/>
    </location>
</feature>
<reference evidence="5" key="1">
    <citation type="submission" date="2016-10" db="EMBL/GenBank/DDBJ databases">
        <authorList>
            <person name="Varghese N."/>
            <person name="Submissions S."/>
        </authorList>
    </citation>
    <scope>NUCLEOTIDE SEQUENCE [LARGE SCALE GENOMIC DNA]</scope>
    <source>
        <strain evidence="5">DSM 16859</strain>
    </source>
</reference>
<feature type="compositionally biased region" description="Low complexity" evidence="1">
    <location>
        <begin position="233"/>
        <end position="244"/>
    </location>
</feature>
<feature type="transmembrane region" description="Helical" evidence="2">
    <location>
        <begin position="103"/>
        <end position="127"/>
    </location>
</feature>
<accession>A0A1H9PGE4</accession>
<name>A0A1H9PGE4_9ACTN</name>
<keyword evidence="2" id="KW-0812">Transmembrane</keyword>
<feature type="transmembrane region" description="Helical" evidence="2">
    <location>
        <begin position="75"/>
        <end position="97"/>
    </location>
</feature>
<dbReference type="InterPro" id="IPR025889">
    <property type="entry name" value="GSP17M-like_dom"/>
</dbReference>
<dbReference type="OrthoDB" id="3381462at2"/>
<dbReference type="RefSeq" id="WP_091966435.1">
    <property type="nucleotide sequence ID" value="NZ_FOGZ01000001.1"/>
</dbReference>
<dbReference type="STRING" id="64702.SAMN05443377_10120"/>
<evidence type="ECO:0000259" key="3">
    <source>
        <dbReference type="Pfam" id="PF11181"/>
    </source>
</evidence>
<gene>
    <name evidence="4" type="ORF">SAMN05443377_10120</name>
</gene>